<proteinExistence type="predicted"/>
<organism evidence="4 5">
    <name type="scientific">Stylophora pistillata</name>
    <name type="common">Smooth cauliflower coral</name>
    <dbReference type="NCBI Taxonomy" id="50429"/>
    <lineage>
        <taxon>Eukaryota</taxon>
        <taxon>Metazoa</taxon>
        <taxon>Cnidaria</taxon>
        <taxon>Anthozoa</taxon>
        <taxon>Hexacorallia</taxon>
        <taxon>Scleractinia</taxon>
        <taxon>Astrocoeniina</taxon>
        <taxon>Pocilloporidae</taxon>
        <taxon>Stylophora</taxon>
    </lineage>
</organism>
<name>A0A2B4SAH7_STYPI</name>
<accession>A0A2B4SAH7</accession>
<feature type="compositionally biased region" description="Basic and acidic residues" evidence="3">
    <location>
        <begin position="577"/>
        <end position="588"/>
    </location>
</feature>
<dbReference type="EMBL" id="LSMT01000141">
    <property type="protein sequence ID" value="PFX25820.1"/>
    <property type="molecule type" value="Genomic_DNA"/>
</dbReference>
<comment type="caution">
    <text evidence="4">The sequence shown here is derived from an EMBL/GenBank/DDBJ whole genome shotgun (WGS) entry which is preliminary data.</text>
</comment>
<protein>
    <submittedName>
        <fullName evidence="4">Ubiquitin carboxyl-terminal hydrolase 34</fullName>
    </submittedName>
</protein>
<keyword evidence="1" id="KW-0880">Kelch repeat</keyword>
<keyword evidence="4" id="KW-0378">Hydrolase</keyword>
<evidence type="ECO:0000313" key="4">
    <source>
        <dbReference type="EMBL" id="PFX25820.1"/>
    </source>
</evidence>
<feature type="compositionally biased region" description="Basic and acidic residues" evidence="3">
    <location>
        <begin position="619"/>
        <end position="639"/>
    </location>
</feature>
<dbReference type="PANTHER" id="PTHR45632">
    <property type="entry name" value="LD33804P"/>
    <property type="match status" value="1"/>
</dbReference>
<evidence type="ECO:0000256" key="2">
    <source>
        <dbReference type="ARBA" id="ARBA00022737"/>
    </source>
</evidence>
<dbReference type="InterPro" id="IPR006652">
    <property type="entry name" value="Kelch_1"/>
</dbReference>
<dbReference type="STRING" id="50429.A0A2B4SAH7"/>
<dbReference type="Proteomes" id="UP000225706">
    <property type="component" value="Unassembled WGS sequence"/>
</dbReference>
<dbReference type="Gene3D" id="2.120.10.80">
    <property type="entry name" value="Kelch-type beta propeller"/>
    <property type="match status" value="1"/>
</dbReference>
<sequence length="1431" mass="163243">MLLNLLPRARKYCDRNIHGTTKLVSYFAVLNYCLVSNTEKEMFTPFCTELWRLFHPLMSEPNIAVHPNKQALLIFWFHACISCEENIDFITENSSVAANIPLNYILSSDEPEVVNFNRNVLPAYYGLLRLCCEHSRSFTHQLAVHSNMKWAFENLTIRMNQYPQQFGDWEVSRLAQWIERWTVVREAVEELFSLMRLFAGVTSPDPPKEKSKEEEAFEASFRRDTIILYQNCLDGGASWTTLISSILGWSERFDVAQKLLSLLNSYTPKEVRQSCLDVLNAMLVVYPGDVTEALIPIISASHQHWNKTSPPGLLGPYFPRRNSKVIVSSKSVARPAVPELNMFLHPSFLDSPKGLEESYDAAVAEYFQPYHHFVDKLLRYGFSQDRVPEHVITCSCLLAIEAIPLHFTFFSSLWMEVYQKAGEIGRYKTYIQQLCQKPEFLEYVDLILLDERESLNVRDIYSFLCCFFPRVSSQVLVKQWNNLVQTLVATVIADKPAAEKANDSELCAIAKRLTAELRAMSLLFSVRPPQKSDVSPLLQPSLTELLAVCRKYQARKLEAKSRSPAVESEQPPSQQQGKDEPSAAKTEGDNGPAKKRRRTEEEEEEASAKTTPGPSDKPGTSKDDGTAASKKEKTPENSQKKTASIWGARPPTDWVDSLVKAIQNTTSCSSNISTSRGNACGICHSSSPKANKAWMQDQSGDNQDYRKMRRYHQSSNASQSRDQLTGVRDCRSLPILRGNRKVLKLIIYMNLTYIREDYDRQENACTIWRTLDSDIESRMRAARKIFGQTFISTTIFKLNVIKMQCSSSKSSPVVYHVVFLKPDISDHHLVYAITRAAYPKRAPKITIRRNFKNFDAERYNEDLAFIPFHVANTLEDIDEVYWAWEKLLRDVLDDHVPLEQRKSVKPKPPYFNSEVMAAIRCRNKFRRTYYTTKEPSDWEKYRQQRNRVVNLRRRAIEKYFAKQCSAPTGNPSEFWSVFKPFLFSRKSQMSESIQLVDSENIIIQDQNQIADILNDHFLSISALASPDPKNHPSISTIVNNVSSTVVFNFTSVTKSMIADLLKSLNIRKATGCDLIPPRALKEGYPSLSHPICSLISQLIMRKEIPSTWKYGEVLPSFKNATLTTYRKNHSCCTTLLRLTEDWKTELDSNNIVGTTLIDLSKAFDRLPQNLLLEKLAAYGVSLESLELLANYLKNRTQCVRLNVIRSRTEKISKCLHRYDPENNYCDELRGPSTFRQNACIVADDQYLYVIGGFKRGEVLATTDRFHPHKGACEEVRPVNEARSAACGNALNGKVYVAGGCHGAEALKTCEVYDPTTNEWQLMPSLLNPGAYASMVTYKGDLYVLGGFRSRGNPKSRVLSIEKFDAEQSVWRENSVIPVESLETRDMKNKGPFEACFARLNKRDIIRFESFKYKSTCETCETVQLEQDDYCL</sequence>
<feature type="region of interest" description="Disordered" evidence="3">
    <location>
        <begin position="559"/>
        <end position="651"/>
    </location>
</feature>
<keyword evidence="2" id="KW-0677">Repeat</keyword>
<dbReference type="PANTHER" id="PTHR45632:SF3">
    <property type="entry name" value="KELCH-LIKE PROTEIN 32"/>
    <property type="match status" value="1"/>
</dbReference>
<dbReference type="GO" id="GO:0016787">
    <property type="term" value="F:hydrolase activity"/>
    <property type="evidence" value="ECO:0007669"/>
    <property type="project" value="UniProtKB-KW"/>
</dbReference>
<evidence type="ECO:0000256" key="3">
    <source>
        <dbReference type="SAM" id="MobiDB-lite"/>
    </source>
</evidence>
<reference evidence="5" key="1">
    <citation type="journal article" date="2017" name="bioRxiv">
        <title>Comparative analysis of the genomes of Stylophora pistillata and Acropora digitifera provides evidence for extensive differences between species of corals.</title>
        <authorList>
            <person name="Voolstra C.R."/>
            <person name="Li Y."/>
            <person name="Liew Y.J."/>
            <person name="Baumgarten S."/>
            <person name="Zoccola D."/>
            <person name="Flot J.-F."/>
            <person name="Tambutte S."/>
            <person name="Allemand D."/>
            <person name="Aranda M."/>
        </authorList>
    </citation>
    <scope>NUCLEOTIDE SEQUENCE [LARGE SCALE GENOMIC DNA]</scope>
</reference>
<dbReference type="InterPro" id="IPR015915">
    <property type="entry name" value="Kelch-typ_b-propeller"/>
</dbReference>
<keyword evidence="5" id="KW-1185">Reference proteome</keyword>
<dbReference type="SUPFAM" id="SSF117281">
    <property type="entry name" value="Kelch motif"/>
    <property type="match status" value="1"/>
</dbReference>
<gene>
    <name evidence="4" type="primary">USP34</name>
    <name evidence="4" type="ORF">AWC38_SpisGene9542</name>
</gene>
<evidence type="ECO:0000313" key="5">
    <source>
        <dbReference type="Proteomes" id="UP000225706"/>
    </source>
</evidence>
<dbReference type="OrthoDB" id="5959219at2759"/>
<dbReference type="Pfam" id="PF01344">
    <property type="entry name" value="Kelch_1"/>
    <property type="match status" value="2"/>
</dbReference>
<evidence type="ECO:0000256" key="1">
    <source>
        <dbReference type="ARBA" id="ARBA00022441"/>
    </source>
</evidence>
<dbReference type="SMART" id="SM00612">
    <property type="entry name" value="Kelch"/>
    <property type="match status" value="2"/>
</dbReference>